<comment type="similarity">
    <text evidence="2">Belongs to the HDGF family.</text>
</comment>
<reference evidence="7 8" key="1">
    <citation type="submission" date="2018-10" db="EMBL/GenBank/DDBJ databases">
        <authorList>
            <consortium name="Pathogen Informatics"/>
        </authorList>
    </citation>
    <scope>NUCLEOTIDE SEQUENCE [LARGE SCALE GENOMIC DNA]</scope>
</reference>
<feature type="compositionally biased region" description="Basic and acidic residues" evidence="5">
    <location>
        <begin position="345"/>
        <end position="354"/>
    </location>
</feature>
<dbReference type="EMBL" id="UXSR01000004">
    <property type="protein sequence ID" value="VDD74054.1"/>
    <property type="molecule type" value="Genomic_DNA"/>
</dbReference>
<keyword evidence="8" id="KW-1185">Reference proteome</keyword>
<dbReference type="PANTHER" id="PTHR12550:SF70">
    <property type="entry name" value="JIL-1 ANCHORING AND STABILIZING PROTEIN, ISOFORM A"/>
    <property type="match status" value="1"/>
</dbReference>
<dbReference type="Gene3D" id="1.20.930.10">
    <property type="entry name" value="Conserved domain common to transcription factors TFIIS, elongin A, CRSP70"/>
    <property type="match status" value="1"/>
</dbReference>
<dbReference type="InterPro" id="IPR021567">
    <property type="entry name" value="LEDGF_IBD"/>
</dbReference>
<feature type="compositionally biased region" description="Basic and acidic residues" evidence="5">
    <location>
        <begin position="401"/>
        <end position="416"/>
    </location>
</feature>
<dbReference type="InterPro" id="IPR035441">
    <property type="entry name" value="TFIIS/LEDGF_dom_sf"/>
</dbReference>
<feature type="compositionally biased region" description="Basic and acidic residues" evidence="5">
    <location>
        <begin position="107"/>
        <end position="138"/>
    </location>
</feature>
<evidence type="ECO:0000256" key="2">
    <source>
        <dbReference type="ARBA" id="ARBA00005309"/>
    </source>
</evidence>
<feature type="compositionally biased region" description="Basic and acidic residues" evidence="5">
    <location>
        <begin position="979"/>
        <end position="990"/>
    </location>
</feature>
<dbReference type="Gene3D" id="2.30.30.140">
    <property type="match status" value="1"/>
</dbReference>
<dbReference type="SMART" id="SM00293">
    <property type="entry name" value="PWWP"/>
    <property type="match status" value="1"/>
</dbReference>
<feature type="region of interest" description="Disordered" evidence="5">
    <location>
        <begin position="591"/>
        <end position="724"/>
    </location>
</feature>
<dbReference type="OrthoDB" id="62853at2759"/>
<evidence type="ECO:0000256" key="3">
    <source>
        <dbReference type="ARBA" id="ARBA00023054"/>
    </source>
</evidence>
<dbReference type="AlphaFoldDB" id="A0A0R3U150"/>
<dbReference type="InterPro" id="IPR000313">
    <property type="entry name" value="PWWP_dom"/>
</dbReference>
<feature type="compositionally biased region" description="Basic and acidic residues" evidence="5">
    <location>
        <begin position="373"/>
        <end position="389"/>
    </location>
</feature>
<dbReference type="PROSITE" id="PS50812">
    <property type="entry name" value="PWWP"/>
    <property type="match status" value="1"/>
</dbReference>
<feature type="compositionally biased region" description="Acidic residues" evidence="5">
    <location>
        <begin position="701"/>
        <end position="712"/>
    </location>
</feature>
<feature type="domain" description="PWWP" evidence="6">
    <location>
        <begin position="5"/>
        <end position="61"/>
    </location>
</feature>
<feature type="compositionally biased region" description="Low complexity" evidence="5">
    <location>
        <begin position="417"/>
        <end position="429"/>
    </location>
</feature>
<feature type="compositionally biased region" description="Polar residues" evidence="5">
    <location>
        <begin position="748"/>
        <end position="761"/>
    </location>
</feature>
<dbReference type="STRING" id="53468.A0A0R3U150"/>
<feature type="compositionally biased region" description="Basic residues" evidence="5">
    <location>
        <begin position="332"/>
        <end position="344"/>
    </location>
</feature>
<dbReference type="GO" id="GO:0005634">
    <property type="term" value="C:nucleus"/>
    <property type="evidence" value="ECO:0007669"/>
    <property type="project" value="UniProtKB-SubCell"/>
</dbReference>
<feature type="compositionally biased region" description="Basic and acidic residues" evidence="5">
    <location>
        <begin position="304"/>
        <end position="316"/>
    </location>
</feature>
<evidence type="ECO:0000313" key="8">
    <source>
        <dbReference type="Proteomes" id="UP000267029"/>
    </source>
</evidence>
<dbReference type="SUPFAM" id="SSF63748">
    <property type="entry name" value="Tudor/PWWP/MBT"/>
    <property type="match status" value="1"/>
</dbReference>
<name>A0A0R3U150_MESCO</name>
<feature type="compositionally biased region" description="Acidic residues" evidence="5">
    <location>
        <begin position="286"/>
        <end position="297"/>
    </location>
</feature>
<protein>
    <recommendedName>
        <fullName evidence="6">PWWP domain-containing protein</fullName>
    </recommendedName>
</protein>
<feature type="compositionally biased region" description="Low complexity" evidence="5">
    <location>
        <begin position="900"/>
        <end position="919"/>
    </location>
</feature>
<accession>A0A0R3U150</accession>
<feature type="compositionally biased region" description="Low complexity" evidence="5">
    <location>
        <begin position="612"/>
        <end position="624"/>
    </location>
</feature>
<evidence type="ECO:0000256" key="1">
    <source>
        <dbReference type="ARBA" id="ARBA00004123"/>
    </source>
</evidence>
<feature type="region of interest" description="Disordered" evidence="5">
    <location>
        <begin position="798"/>
        <end position="990"/>
    </location>
</feature>
<evidence type="ECO:0000313" key="7">
    <source>
        <dbReference type="EMBL" id="VDD74054.1"/>
    </source>
</evidence>
<dbReference type="InterPro" id="IPR036218">
    <property type="entry name" value="HIVI-bd_sf"/>
</dbReference>
<evidence type="ECO:0000256" key="4">
    <source>
        <dbReference type="ARBA" id="ARBA00023242"/>
    </source>
</evidence>
<gene>
    <name evidence="7" type="ORF">MCOS_LOCUS57</name>
</gene>
<feature type="compositionally biased region" description="Pro residues" evidence="5">
    <location>
        <begin position="920"/>
        <end position="930"/>
    </location>
</feature>
<feature type="compositionally biased region" description="Polar residues" evidence="5">
    <location>
        <begin position="139"/>
        <end position="149"/>
    </location>
</feature>
<feature type="region of interest" description="Disordered" evidence="5">
    <location>
        <begin position="738"/>
        <end position="764"/>
    </location>
</feature>
<feature type="compositionally biased region" description="Low complexity" evidence="5">
    <location>
        <begin position="235"/>
        <end position="262"/>
    </location>
</feature>
<dbReference type="PANTHER" id="PTHR12550">
    <property type="entry name" value="HEPATOMA-DERIVED GROWTH FACTOR-RELATED"/>
    <property type="match status" value="1"/>
</dbReference>
<feature type="compositionally biased region" description="Polar residues" evidence="5">
    <location>
        <begin position="187"/>
        <end position="214"/>
    </location>
</feature>
<feature type="region of interest" description="Disordered" evidence="5">
    <location>
        <begin position="107"/>
        <end position="461"/>
    </location>
</feature>
<dbReference type="SUPFAM" id="SSF140576">
    <property type="entry name" value="HIV integrase-binding domain"/>
    <property type="match status" value="1"/>
</dbReference>
<dbReference type="Pfam" id="PF11467">
    <property type="entry name" value="LEDGF"/>
    <property type="match status" value="1"/>
</dbReference>
<comment type="subcellular location">
    <subcellularLocation>
        <location evidence="1">Nucleus</location>
    </subcellularLocation>
</comment>
<feature type="compositionally biased region" description="Low complexity" evidence="5">
    <location>
        <begin position="317"/>
        <end position="326"/>
    </location>
</feature>
<feature type="compositionally biased region" description="Basic and acidic residues" evidence="5">
    <location>
        <begin position="830"/>
        <end position="845"/>
    </location>
</feature>
<evidence type="ECO:0000256" key="5">
    <source>
        <dbReference type="SAM" id="MobiDB-lite"/>
    </source>
</evidence>
<feature type="compositionally biased region" description="Pro residues" evidence="5">
    <location>
        <begin position="628"/>
        <end position="649"/>
    </location>
</feature>
<feature type="compositionally biased region" description="Polar residues" evidence="5">
    <location>
        <begin position="665"/>
        <end position="683"/>
    </location>
</feature>
<sequence>MAYKPCDRIFAKVKGHPHWPARINILPEDVKVPKGKYPIFFYGTYEVYFLAPKDIFPYEKWKHKYAVNKSRPTFQKGLHEIENNPDVLLYGKDANAENFLSQFYDFKRSTQNDPPSDKHPPDAEISVKDDDNDTETKHSSNCTSPSKTDSVPKESKKRRLSSDHAFQPLSKRKTKETSLGSVEPKPSETQKTSLSVEPATQTKMSPTGTSSNKPDSLVKSKSPELGNGEAKLRKSSTSSKTSSSTTVKEKSSTPQATPATTALGRPVRKSASQFSAKKLLQGGMLVDDDENSSEDVDWSPSMDASRKDTTSDDDVSKTSTVLSTSLEPPARKAIRKDFNKKRLSKSTEPEDSRRLPSSSSGEESSLHPTDSNHNLHDNQKHQTTNERRQQQRRIRSPPTHQQDRSKPSKPPLDDKASTTSSQVSSATSARKPRLRPSNVSMSPEELSNRLANRPSQQNGQKQLKELGTEARLHFIDRAIKMSLIRGQEDIPTCLQRLESLEKLELTLPVLVKCNSIVETIRKCCRYKPSMDVKIAALKVFNRFLKVQENASKDEMEKAHAELMENNKRLQPSVSHLGPKSVEDLFQCVRRPSVGGDQAKSPAPQPTSPPPTQSASTSSDVASTAETLPQPPPPPPLPPPTSPSVSPPHPTSSDPSRLSPPRCPLDQSSIGVHNTTTSPQPENTGSGGSDSEGLAPSLGGLDGEESTDSDEEPVAPLLSKSSYNPFNVEATMAAVKQAFLQRTRDKSSAEPSNANKPQTASESDAYVPQPLHSCSVPLPAYVPCPTFPLSAFIPTSIAAPSTSSYQAPPPPPFPPFAADLSRPPPPMPPQEEFRHVDSRVSPEIRRRPTRQRAPSPHALPHPLEHYQKFLNNGESHPPPSITTRPLVQSGGDDLDTRIARLLEAAAPHLQQHQQPPSAILSPPPPPPPLPPSQNLILAHRPQPNVLAEPPAYTPDSPVQDGINGGQDFDPLNVWPPQRGRGGEDVYKTLDI</sequence>
<evidence type="ECO:0000259" key="6">
    <source>
        <dbReference type="PROSITE" id="PS50812"/>
    </source>
</evidence>
<dbReference type="Pfam" id="PF00855">
    <property type="entry name" value="PWWP"/>
    <property type="match status" value="1"/>
</dbReference>
<dbReference type="CDD" id="cd05834">
    <property type="entry name" value="PWWP_HRP"/>
    <property type="match status" value="1"/>
</dbReference>
<keyword evidence="3" id="KW-0175">Coiled coil</keyword>
<dbReference type="Proteomes" id="UP000267029">
    <property type="component" value="Unassembled WGS sequence"/>
</dbReference>
<keyword evidence="4" id="KW-0539">Nucleus</keyword>
<organism evidence="7 8">
    <name type="scientific">Mesocestoides corti</name>
    <name type="common">Flatworm</name>
    <dbReference type="NCBI Taxonomy" id="53468"/>
    <lineage>
        <taxon>Eukaryota</taxon>
        <taxon>Metazoa</taxon>
        <taxon>Spiralia</taxon>
        <taxon>Lophotrochozoa</taxon>
        <taxon>Platyhelminthes</taxon>
        <taxon>Cestoda</taxon>
        <taxon>Eucestoda</taxon>
        <taxon>Cyclophyllidea</taxon>
        <taxon>Mesocestoididae</taxon>
        <taxon>Mesocestoides</taxon>
    </lineage>
</organism>
<feature type="compositionally biased region" description="Pro residues" evidence="5">
    <location>
        <begin position="602"/>
        <end position="611"/>
    </location>
</feature>
<feature type="compositionally biased region" description="Polar residues" evidence="5">
    <location>
        <begin position="449"/>
        <end position="461"/>
    </location>
</feature>
<proteinExistence type="inferred from homology"/>